<evidence type="ECO:0000256" key="6">
    <source>
        <dbReference type="ARBA" id="ARBA00022679"/>
    </source>
</evidence>
<feature type="domain" description="4'-phosphopantetheinyl transferase" evidence="12">
    <location>
        <begin position="77"/>
        <end position="165"/>
    </location>
</feature>
<dbReference type="Pfam" id="PF17837">
    <property type="entry name" value="4PPT_N"/>
    <property type="match status" value="1"/>
</dbReference>
<evidence type="ECO:0000256" key="7">
    <source>
        <dbReference type="ARBA" id="ARBA00023191"/>
    </source>
</evidence>
<dbReference type="PANTHER" id="PTHR38096:SF1">
    <property type="entry name" value="ENTEROBACTIN SYNTHASE COMPONENT D"/>
    <property type="match status" value="1"/>
</dbReference>
<evidence type="ECO:0000256" key="5">
    <source>
        <dbReference type="ARBA" id="ARBA00019087"/>
    </source>
</evidence>
<evidence type="ECO:0000259" key="13">
    <source>
        <dbReference type="Pfam" id="PF17837"/>
    </source>
</evidence>
<comment type="pathway">
    <text evidence="2">Siderophore biosynthesis; enterobactin biosynthesis.</text>
</comment>
<keyword evidence="7" id="KW-0259">Enterobactin biosynthesis</keyword>
<dbReference type="SUPFAM" id="SSF56214">
    <property type="entry name" value="4'-phosphopantetheinyl transferase"/>
    <property type="match status" value="1"/>
</dbReference>
<evidence type="ECO:0000256" key="3">
    <source>
        <dbReference type="ARBA" id="ARBA00008342"/>
    </source>
</evidence>
<sequence>MLPLSLSNAVPKRKREYLAGRLCASEALMRAGYPQPYFPAMGTDRLPVWPQGWLGSISHSGNYATAAVVRQECHLLLGIDIQQQVSEKTMHAVQYLIAKPEELSLIEGLDDSRRLTLIFSAKESLYKTLYPQVRRIQEFDAAKLVQVDVHTLTFALTRDWSDAWKAGTCIGVNYAEVSDYMFTAACIGNDVSGSLA</sequence>
<dbReference type="InterPro" id="IPR041354">
    <property type="entry name" value="4PPT_N"/>
</dbReference>
<keyword evidence="15" id="KW-1185">Reference proteome</keyword>
<accession>A0ABW8JE75</accession>
<reference evidence="14 15" key="1">
    <citation type="submission" date="2020-10" db="EMBL/GenBank/DDBJ databases">
        <title>Phylogeny of dyella-like bacteria.</title>
        <authorList>
            <person name="Fu J."/>
        </authorList>
    </citation>
    <scope>NUCLEOTIDE SEQUENCE [LARGE SCALE GENOMIC DNA]</scope>
    <source>
        <strain evidence="14 15">JP1</strain>
    </source>
</reference>
<comment type="function">
    <text evidence="1">Involved in the biosynthesis of the siderophore enterobactin (enterochelin), which is a macrocyclic trimeric lactone of N-(2,3-dihydroxybenzoyl)-serine. The serine trilactone serves as a scaffolding for the three catechol functionalities that provide hexadentate coordination for the tightly ligated iron(2+) atoms. Plays an essential role in the assembly of the enterobactin by catalyzing the transfer of the 4'-phosphopantetheine (Ppant) moiety from coenzyme A to the apo-domains of both EntB (ArCP domain) and EntF (PCP domain) to yield their holo-forms which make them competent for the activation of 2,3-dihydroxybenzoate (DHB) and L-serine, respectively.</text>
</comment>
<evidence type="ECO:0000256" key="2">
    <source>
        <dbReference type="ARBA" id="ARBA00004993"/>
    </source>
</evidence>
<evidence type="ECO:0000256" key="11">
    <source>
        <dbReference type="ARBA" id="ARBA00049191"/>
    </source>
</evidence>
<evidence type="ECO:0000256" key="9">
    <source>
        <dbReference type="ARBA" id="ARBA00031996"/>
    </source>
</evidence>
<evidence type="ECO:0000256" key="1">
    <source>
        <dbReference type="ARBA" id="ARBA00003937"/>
    </source>
</evidence>
<comment type="caution">
    <text evidence="14">The sequence shown here is derived from an EMBL/GenBank/DDBJ whole genome shotgun (WGS) entry which is preliminary data.</text>
</comment>
<keyword evidence="6 14" id="KW-0808">Transferase</keyword>
<dbReference type="GO" id="GO:0016740">
    <property type="term" value="F:transferase activity"/>
    <property type="evidence" value="ECO:0007669"/>
    <property type="project" value="UniProtKB-KW"/>
</dbReference>
<dbReference type="PANTHER" id="PTHR38096">
    <property type="entry name" value="ENTEROBACTIN SYNTHASE COMPONENT D"/>
    <property type="match status" value="1"/>
</dbReference>
<comment type="subunit">
    <text evidence="4">EntB, EntD, EntE, and EntF form a multienzyme complex called enterobactin synthase.</text>
</comment>
<dbReference type="InterPro" id="IPR008278">
    <property type="entry name" value="4-PPantetheinyl_Trfase_dom"/>
</dbReference>
<dbReference type="RefSeq" id="WP_404545101.1">
    <property type="nucleotide sequence ID" value="NZ_JADIKJ010000002.1"/>
</dbReference>
<dbReference type="Proteomes" id="UP001620461">
    <property type="component" value="Unassembled WGS sequence"/>
</dbReference>
<evidence type="ECO:0000256" key="10">
    <source>
        <dbReference type="ARBA" id="ARBA00049176"/>
    </source>
</evidence>
<dbReference type="InterPro" id="IPR037143">
    <property type="entry name" value="4-PPantetheinyl_Trfase_dom_sf"/>
</dbReference>
<evidence type="ECO:0000313" key="14">
    <source>
        <dbReference type="EMBL" id="MFK2899368.1"/>
    </source>
</evidence>
<evidence type="ECO:0000259" key="12">
    <source>
        <dbReference type="Pfam" id="PF01648"/>
    </source>
</evidence>
<dbReference type="Gene3D" id="3.90.470.20">
    <property type="entry name" value="4'-phosphopantetheinyl transferase domain"/>
    <property type="match status" value="1"/>
</dbReference>
<name>A0ABW8JE75_9GAMM</name>
<comment type="catalytic activity">
    <reaction evidence="10">
        <text>apo-[aryl-carrier protein] + CoA = holo-[aryl-carrier protein] + adenosine 3',5'-bisphosphate + H(+)</text>
        <dbReference type="Rhea" id="RHEA:48404"/>
        <dbReference type="Rhea" id="RHEA-COMP:15903"/>
        <dbReference type="Rhea" id="RHEA-COMP:17557"/>
        <dbReference type="ChEBI" id="CHEBI:15378"/>
        <dbReference type="ChEBI" id="CHEBI:29999"/>
        <dbReference type="ChEBI" id="CHEBI:57287"/>
        <dbReference type="ChEBI" id="CHEBI:58343"/>
        <dbReference type="ChEBI" id="CHEBI:64479"/>
    </reaction>
</comment>
<evidence type="ECO:0000256" key="8">
    <source>
        <dbReference type="ARBA" id="ARBA00029894"/>
    </source>
</evidence>
<dbReference type="PRINTS" id="PR01399">
    <property type="entry name" value="ENTSNTHTASED"/>
</dbReference>
<dbReference type="Pfam" id="PF01648">
    <property type="entry name" value="ACPS"/>
    <property type="match status" value="1"/>
</dbReference>
<evidence type="ECO:0000313" key="15">
    <source>
        <dbReference type="Proteomes" id="UP001620461"/>
    </source>
</evidence>
<proteinExistence type="inferred from homology"/>
<organism evidence="14 15">
    <name type="scientific">Dyella jejuensis</name>
    <dbReference type="NCBI Taxonomy" id="1432009"/>
    <lineage>
        <taxon>Bacteria</taxon>
        <taxon>Pseudomonadati</taxon>
        <taxon>Pseudomonadota</taxon>
        <taxon>Gammaproteobacteria</taxon>
        <taxon>Lysobacterales</taxon>
        <taxon>Rhodanobacteraceae</taxon>
        <taxon>Dyella</taxon>
    </lineage>
</organism>
<gene>
    <name evidence="14" type="ORF">ISP15_03405</name>
</gene>
<comment type="similarity">
    <text evidence="3">Belongs to the P-Pant transferase superfamily. EntD family.</text>
</comment>
<dbReference type="InterPro" id="IPR003542">
    <property type="entry name" value="Enbac_synth_compD-like"/>
</dbReference>
<protein>
    <recommendedName>
        <fullName evidence="5">Enterobactin synthase component D</fullName>
    </recommendedName>
    <alternativeName>
        <fullName evidence="8">4'-phosphopantetheinyl transferase EntD</fullName>
    </alternativeName>
    <alternativeName>
        <fullName evidence="9">Enterochelin synthase D</fullName>
    </alternativeName>
</protein>
<comment type="catalytic activity">
    <reaction evidence="11">
        <text>apo-[peptidyl-carrier protein] + CoA = holo-[peptidyl-carrier protein] + adenosine 3',5'-bisphosphate + H(+)</text>
        <dbReference type="Rhea" id="RHEA:46228"/>
        <dbReference type="Rhea" id="RHEA-COMP:11479"/>
        <dbReference type="Rhea" id="RHEA-COMP:11480"/>
        <dbReference type="ChEBI" id="CHEBI:15378"/>
        <dbReference type="ChEBI" id="CHEBI:29999"/>
        <dbReference type="ChEBI" id="CHEBI:57287"/>
        <dbReference type="ChEBI" id="CHEBI:58343"/>
        <dbReference type="ChEBI" id="CHEBI:64479"/>
    </reaction>
</comment>
<feature type="domain" description="4'-phosphopantetheinyl transferase N-terminal" evidence="13">
    <location>
        <begin position="6"/>
        <end position="68"/>
    </location>
</feature>
<evidence type="ECO:0000256" key="4">
    <source>
        <dbReference type="ARBA" id="ARBA00011503"/>
    </source>
</evidence>
<dbReference type="EMBL" id="JADIKJ010000002">
    <property type="protein sequence ID" value="MFK2899368.1"/>
    <property type="molecule type" value="Genomic_DNA"/>
</dbReference>